<evidence type="ECO:0000313" key="3">
    <source>
        <dbReference type="Proteomes" id="UP000198925"/>
    </source>
</evidence>
<evidence type="ECO:0008006" key="4">
    <source>
        <dbReference type="Google" id="ProtNLM"/>
    </source>
</evidence>
<organism evidence="2 3">
    <name type="scientific">Belnapia rosea</name>
    <dbReference type="NCBI Taxonomy" id="938405"/>
    <lineage>
        <taxon>Bacteria</taxon>
        <taxon>Pseudomonadati</taxon>
        <taxon>Pseudomonadota</taxon>
        <taxon>Alphaproteobacteria</taxon>
        <taxon>Acetobacterales</taxon>
        <taxon>Roseomonadaceae</taxon>
        <taxon>Belnapia</taxon>
    </lineage>
</organism>
<proteinExistence type="predicted"/>
<dbReference type="EMBL" id="FMZX01000004">
    <property type="protein sequence ID" value="SDD10377.1"/>
    <property type="molecule type" value="Genomic_DNA"/>
</dbReference>
<dbReference type="AlphaFoldDB" id="A0A1G6S2I5"/>
<dbReference type="STRING" id="938405.SAMN02927895_04307"/>
<reference evidence="2 3" key="1">
    <citation type="submission" date="2016-10" db="EMBL/GenBank/DDBJ databases">
        <authorList>
            <person name="de Groot N.N."/>
        </authorList>
    </citation>
    <scope>NUCLEOTIDE SEQUENCE [LARGE SCALE GENOMIC DNA]</scope>
    <source>
        <strain evidence="2 3">CPCC 100156</strain>
    </source>
</reference>
<sequence>MSRPVIAPKHARALAQGLGWFSIGLGVAEVLMPHRVTRATGLHGHERLVASYGVREIATGIGLLTSRDPTPWLWGRVGGDALDIGTLAAGLRPANRDRERSGAALLAVLGVAALDLVCVLALKPSRRPPLPLADYRRRSGLPQPPGAMRGAASDFVVPADMRTPPALRWPAEAR</sequence>
<evidence type="ECO:0000256" key="1">
    <source>
        <dbReference type="SAM" id="MobiDB-lite"/>
    </source>
</evidence>
<accession>A0A1G6S2I5</accession>
<keyword evidence="3" id="KW-1185">Reference proteome</keyword>
<evidence type="ECO:0000313" key="2">
    <source>
        <dbReference type="EMBL" id="SDD10377.1"/>
    </source>
</evidence>
<dbReference type="RefSeq" id="WP_090663169.1">
    <property type="nucleotide sequence ID" value="NZ_FMZX01000004.1"/>
</dbReference>
<dbReference type="Proteomes" id="UP000198925">
    <property type="component" value="Unassembled WGS sequence"/>
</dbReference>
<protein>
    <recommendedName>
        <fullName evidence="4">Cyclase dehydrase</fullName>
    </recommendedName>
</protein>
<name>A0A1G6S2I5_9PROT</name>
<feature type="region of interest" description="Disordered" evidence="1">
    <location>
        <begin position="133"/>
        <end position="154"/>
    </location>
</feature>
<gene>
    <name evidence="2" type="ORF">SAMN04487779_1004220</name>
</gene>